<feature type="compositionally biased region" description="Polar residues" evidence="2">
    <location>
        <begin position="475"/>
        <end position="484"/>
    </location>
</feature>
<feature type="domain" description="PLAT" evidence="3">
    <location>
        <begin position="761"/>
        <end position="879"/>
    </location>
</feature>
<organism evidence="4 5">
    <name type="scientific">Volvox africanus</name>
    <dbReference type="NCBI Taxonomy" id="51714"/>
    <lineage>
        <taxon>Eukaryota</taxon>
        <taxon>Viridiplantae</taxon>
        <taxon>Chlorophyta</taxon>
        <taxon>core chlorophytes</taxon>
        <taxon>Chlorophyceae</taxon>
        <taxon>CS clade</taxon>
        <taxon>Chlamydomonadales</taxon>
        <taxon>Volvocaceae</taxon>
        <taxon>Volvox</taxon>
    </lineage>
</organism>
<gene>
    <name evidence="4" type="ORF">VaNZ11_013478</name>
</gene>
<feature type="region of interest" description="Disordered" evidence="2">
    <location>
        <begin position="457"/>
        <end position="525"/>
    </location>
</feature>
<dbReference type="Pfam" id="PF01477">
    <property type="entry name" value="PLAT"/>
    <property type="match status" value="1"/>
</dbReference>
<evidence type="ECO:0000256" key="2">
    <source>
        <dbReference type="SAM" id="MobiDB-lite"/>
    </source>
</evidence>
<dbReference type="SUPFAM" id="SSF49723">
    <property type="entry name" value="Lipase/lipooxygenase domain (PLAT/LH2 domain)"/>
    <property type="match status" value="1"/>
</dbReference>
<feature type="compositionally biased region" description="Low complexity" evidence="2">
    <location>
        <begin position="552"/>
        <end position="572"/>
    </location>
</feature>
<dbReference type="PROSITE" id="PS50095">
    <property type="entry name" value="PLAT"/>
    <property type="match status" value="1"/>
</dbReference>
<feature type="region of interest" description="Disordered" evidence="2">
    <location>
        <begin position="714"/>
        <end position="757"/>
    </location>
</feature>
<feature type="compositionally biased region" description="Polar residues" evidence="2">
    <location>
        <begin position="410"/>
        <end position="421"/>
    </location>
</feature>
<evidence type="ECO:0000313" key="5">
    <source>
        <dbReference type="Proteomes" id="UP001165090"/>
    </source>
</evidence>
<dbReference type="PANTHER" id="PTHR45901:SF3">
    <property type="entry name" value="LIPOXYGENASE HOMOLOGY DOMAIN-CONTAINING PROTEIN 1"/>
    <property type="match status" value="1"/>
</dbReference>
<evidence type="ECO:0000256" key="1">
    <source>
        <dbReference type="PROSITE-ProRule" id="PRU00152"/>
    </source>
</evidence>
<dbReference type="Proteomes" id="UP001165090">
    <property type="component" value="Unassembled WGS sequence"/>
</dbReference>
<protein>
    <recommendedName>
        <fullName evidence="3">PLAT domain-containing protein</fullName>
    </recommendedName>
</protein>
<name>A0ABQ5SG68_9CHLO</name>
<comment type="caution">
    <text evidence="4">The sequence shown here is derived from an EMBL/GenBank/DDBJ whole genome shotgun (WGS) entry which is preliminary data.</text>
</comment>
<proteinExistence type="predicted"/>
<feature type="region of interest" description="Disordered" evidence="2">
    <location>
        <begin position="881"/>
        <end position="1018"/>
    </location>
</feature>
<dbReference type="SMART" id="SM00308">
    <property type="entry name" value="LH2"/>
    <property type="match status" value="1"/>
</dbReference>
<feature type="compositionally biased region" description="Pro residues" evidence="2">
    <location>
        <begin position="890"/>
        <end position="899"/>
    </location>
</feature>
<evidence type="ECO:0000259" key="3">
    <source>
        <dbReference type="PROSITE" id="PS50095"/>
    </source>
</evidence>
<feature type="region of interest" description="Disordered" evidence="2">
    <location>
        <begin position="328"/>
        <end position="430"/>
    </location>
</feature>
<evidence type="ECO:0000313" key="4">
    <source>
        <dbReference type="EMBL" id="GLI68952.1"/>
    </source>
</evidence>
<dbReference type="InterPro" id="IPR052970">
    <property type="entry name" value="Inner_ear_hair_cell_LOXHD"/>
</dbReference>
<feature type="compositionally biased region" description="Low complexity" evidence="2">
    <location>
        <begin position="730"/>
        <end position="749"/>
    </location>
</feature>
<dbReference type="PANTHER" id="PTHR45901">
    <property type="entry name" value="PROTEIN CBG12474"/>
    <property type="match status" value="1"/>
</dbReference>
<sequence length="1082" mass="114381">MFKANRHRTNELHREQVQDLLPNAAVVYALMQHVEETFDYLRSEDRLSLPSENVMVALASVGQLLGLIEADIERLLNFAEKEPSFALTGMSFSEYVDAVRCLAVLHGHLALEALPALQVPDLSKALYNTYMSYSQALRPHSSGAMCRCRQVAGEPPPRLFWESFLRLCRDAGFVQPEGPLASPALERIWLGSSSICDRNLPEHMCFGQFLRSLAVVAGQVKSEVFVPVAALGMAQEVPTLKTVPNSYRLKHYKEVPLNLGGNWSLPHLTFDALAKAVHEGRKYEYSQFLADAQETAARDEALQRQSRASGALSAVDLVDSVIGSIGGLSPRMHGLSPRKGDNTTSGGGLRSGTANGRGRPWSAGLTVLSPHPRRPGAGAASTPGGAAAAGTSAPTKEGVEVGPAGPPANHPTSANVTSSAPPASDDANLSRPAAPVLSAWLVDEPSAATLHSHGFLAPSQLLPSPTSRALERSRSALTDHTPSNWAWDRERDRSLAGGQGPQHGGARPAGPPPSSPALLGVEGGGRVCLDSARPRALHSMTSFSMSTSPRVSGVAMPGPAAPSSPGTGPAAGLSRLVSRRSTSNMEGPTVVVCGCCGGAGSGLGSAAGMASPRCGSGEAMENLAGSLRDVRRDVEGRLGTLEEHGRSVMQLLTQLQAQVLDLQQQQQQGQQQQLPSESGPLMQVDPTTTTAVATSSAMETLEDAGETLLRDAIQRQQQQQGGTADGPATLPRMPLSPPSRSRSPSRPSSAAGSHEGRVETARYGVVVRTSDVRGAGTDADVLLTIYGSKGDTGERLLSNGTYNFERGQVSTFVFTAADVGEVERVRVRMRTQGTNSASPSWHLDAIQVASSATGTRYRFPHCGWVDNVLGRECVLYCKGTAPDTDEDPPGWQPTPPRSPPQYSMQQPQLPPQQQQFPSPVDRRDIPLSPSPTLTPRPTDSGRNSPPPLSTPPGLASPPPEVEKSPVAPPGFVRGVVTSGSSAPHDQLTADRPNGDTDNGVDDNRGLNTSNHDRLPSGGSNVALLQLEERVAELQQRLLQMEEVQAEYAMRAAAATAAAVLVRVPAQLLAAVRYGRKGSGPTA</sequence>
<dbReference type="EMBL" id="BSDZ01000080">
    <property type="protein sequence ID" value="GLI68952.1"/>
    <property type="molecule type" value="Genomic_DNA"/>
</dbReference>
<feature type="non-terminal residue" evidence="4">
    <location>
        <position position="1082"/>
    </location>
</feature>
<feature type="region of interest" description="Disordered" evidence="2">
    <location>
        <begin position="544"/>
        <end position="572"/>
    </location>
</feature>
<dbReference type="InterPro" id="IPR001024">
    <property type="entry name" value="PLAT/LH2_dom"/>
</dbReference>
<comment type="caution">
    <text evidence="1">Lacks conserved residue(s) required for the propagation of feature annotation.</text>
</comment>
<dbReference type="InterPro" id="IPR036392">
    <property type="entry name" value="PLAT/LH2_dom_sf"/>
</dbReference>
<reference evidence="4 5" key="1">
    <citation type="journal article" date="2023" name="IScience">
        <title>Expanded male sex-determining region conserved during the evolution of homothallism in the green alga Volvox.</title>
        <authorList>
            <person name="Yamamoto K."/>
            <person name="Matsuzaki R."/>
            <person name="Mahakham W."/>
            <person name="Heman W."/>
            <person name="Sekimoto H."/>
            <person name="Kawachi M."/>
            <person name="Minakuchi Y."/>
            <person name="Toyoda A."/>
            <person name="Nozaki H."/>
        </authorList>
    </citation>
    <scope>NUCLEOTIDE SEQUENCE [LARGE SCALE GENOMIC DNA]</scope>
    <source>
        <strain evidence="4 5">NIES-4468</strain>
    </source>
</reference>
<dbReference type="Gene3D" id="2.40.180.10">
    <property type="entry name" value="Catalase core domain"/>
    <property type="match status" value="1"/>
</dbReference>
<feature type="region of interest" description="Disordered" evidence="2">
    <location>
        <begin position="668"/>
        <end position="688"/>
    </location>
</feature>
<accession>A0ABQ5SG68</accession>
<feature type="compositionally biased region" description="Low complexity" evidence="2">
    <location>
        <begin position="900"/>
        <end position="919"/>
    </location>
</feature>
<feature type="compositionally biased region" description="Low complexity" evidence="2">
    <location>
        <begin position="375"/>
        <end position="395"/>
    </location>
</feature>
<keyword evidence="5" id="KW-1185">Reference proteome</keyword>
<feature type="compositionally biased region" description="Pro residues" evidence="2">
    <location>
        <begin position="944"/>
        <end position="959"/>
    </location>
</feature>